<proteinExistence type="predicted"/>
<feature type="transmembrane region" description="Helical" evidence="1">
    <location>
        <begin position="39"/>
        <end position="59"/>
    </location>
</feature>
<evidence type="ECO:0000313" key="3">
    <source>
        <dbReference type="Proteomes" id="UP000541185"/>
    </source>
</evidence>
<feature type="transmembrane region" description="Helical" evidence="1">
    <location>
        <begin position="96"/>
        <end position="118"/>
    </location>
</feature>
<sequence length="123" mass="12679">MLLAAAVFSHWLLDALVHRPELPLAGTGSPAIGLSLWNAMPFALAVEAAIALAGLWLFLRGSGLPRSRAVMLALLVMATLAFTIAGMTVAPAPPSALAMAASSLVTIAVLCALVAWLVHGRSR</sequence>
<dbReference type="EMBL" id="JABBFX010000002">
    <property type="protein sequence ID" value="NML46395.1"/>
    <property type="molecule type" value="Genomic_DNA"/>
</dbReference>
<keyword evidence="1" id="KW-1133">Transmembrane helix</keyword>
<keyword evidence="1" id="KW-0812">Transmembrane</keyword>
<organism evidence="2 3">
    <name type="scientific">Ramlibacter agri</name>
    <dbReference type="NCBI Taxonomy" id="2728837"/>
    <lineage>
        <taxon>Bacteria</taxon>
        <taxon>Pseudomonadati</taxon>
        <taxon>Pseudomonadota</taxon>
        <taxon>Betaproteobacteria</taxon>
        <taxon>Burkholderiales</taxon>
        <taxon>Comamonadaceae</taxon>
        <taxon>Ramlibacter</taxon>
    </lineage>
</organism>
<evidence type="ECO:0000256" key="1">
    <source>
        <dbReference type="SAM" id="Phobius"/>
    </source>
</evidence>
<accession>A0A848H6H6</accession>
<keyword evidence="3" id="KW-1185">Reference proteome</keyword>
<dbReference type="Proteomes" id="UP000541185">
    <property type="component" value="Unassembled WGS sequence"/>
</dbReference>
<dbReference type="AlphaFoldDB" id="A0A848H6H6"/>
<dbReference type="RefSeq" id="WP_169420662.1">
    <property type="nucleotide sequence ID" value="NZ_JABBFX010000002.1"/>
</dbReference>
<keyword evidence="1" id="KW-0472">Membrane</keyword>
<comment type="caution">
    <text evidence="2">The sequence shown here is derived from an EMBL/GenBank/DDBJ whole genome shotgun (WGS) entry which is preliminary data.</text>
</comment>
<feature type="transmembrane region" description="Helical" evidence="1">
    <location>
        <begin position="71"/>
        <end position="90"/>
    </location>
</feature>
<evidence type="ECO:0000313" key="2">
    <source>
        <dbReference type="EMBL" id="NML46395.1"/>
    </source>
</evidence>
<name>A0A848H6H6_9BURK</name>
<reference evidence="2 3" key="1">
    <citation type="submission" date="2020-04" db="EMBL/GenBank/DDBJ databases">
        <title>Ramlibacter sp. G-1-2-2 isolated from soil.</title>
        <authorList>
            <person name="Dahal R.H."/>
        </authorList>
    </citation>
    <scope>NUCLEOTIDE SEQUENCE [LARGE SCALE GENOMIC DNA]</scope>
    <source>
        <strain evidence="2 3">G-1-2-2</strain>
    </source>
</reference>
<protein>
    <submittedName>
        <fullName evidence="2">Uncharacterized protein</fullName>
    </submittedName>
</protein>
<gene>
    <name evidence="2" type="ORF">HHL11_21785</name>
</gene>